<evidence type="ECO:0000313" key="3">
    <source>
        <dbReference type="Proteomes" id="UP000298438"/>
    </source>
</evidence>
<organism evidence="2 3">
    <name type="scientific">Zemynaea arenosa</name>
    <dbReference type="NCBI Taxonomy" id="2561931"/>
    <lineage>
        <taxon>Bacteria</taxon>
        <taxon>Pseudomonadati</taxon>
        <taxon>Pseudomonadota</taxon>
        <taxon>Betaproteobacteria</taxon>
        <taxon>Burkholderiales</taxon>
        <taxon>Oxalobacteraceae</taxon>
        <taxon>Telluria group</taxon>
        <taxon>Zemynaea</taxon>
    </lineage>
</organism>
<keyword evidence="3" id="KW-1185">Reference proteome</keyword>
<feature type="transmembrane region" description="Helical" evidence="1">
    <location>
        <begin position="20"/>
        <end position="41"/>
    </location>
</feature>
<comment type="caution">
    <text evidence="2">The sequence shown here is derived from an EMBL/GenBank/DDBJ whole genome shotgun (WGS) entry which is preliminary data.</text>
</comment>
<keyword evidence="1" id="KW-1133">Transmembrane helix</keyword>
<proteinExistence type="predicted"/>
<dbReference type="RefSeq" id="WP_135206252.1">
    <property type="nucleotide sequence ID" value="NZ_SPVF01000080.1"/>
</dbReference>
<dbReference type="AlphaFoldDB" id="A0A4Y9SIC7"/>
<dbReference type="Proteomes" id="UP000298438">
    <property type="component" value="Unassembled WGS sequence"/>
</dbReference>
<gene>
    <name evidence="2" type="ORF">E4L96_05695</name>
</gene>
<keyword evidence="1" id="KW-0472">Membrane</keyword>
<name>A0A4Y9SIC7_9BURK</name>
<evidence type="ECO:0000256" key="1">
    <source>
        <dbReference type="SAM" id="Phobius"/>
    </source>
</evidence>
<protein>
    <submittedName>
        <fullName evidence="2">Uncharacterized protein</fullName>
    </submittedName>
</protein>
<keyword evidence="1" id="KW-0812">Transmembrane</keyword>
<sequence>MKTAFKFLKTLLIDPVRGNVALALFLIGITLIVLASLDIGWPARLAAILQTIGTTLLGGGVFAVIMKSAQFSDLFQQRIADVIYDPARIEDAQQLPQKWRLLTNAILKQVLPSTYDTAAAAIEQRYFTRELDYHFENYEATYDIAIDPKTGTATVTSTLRAQLMISPNKKTPCFEQTIRSDSPSRLTSLIINDSPVAVSDDAFKDEDGWRVLRVQLATYAVGHSYVKLERTFLTAQSKKEPFVSATVTRFTKGAVIRVKISDGYEVRMLSIGFDDYVRSDAPDGQGFTRWTLAPAEGLLLPGQGYTLVFVPTN</sequence>
<feature type="transmembrane region" description="Helical" evidence="1">
    <location>
        <begin position="47"/>
        <end position="66"/>
    </location>
</feature>
<dbReference type="OrthoDB" id="6387117at2"/>
<evidence type="ECO:0000313" key="2">
    <source>
        <dbReference type="EMBL" id="TFW25023.1"/>
    </source>
</evidence>
<accession>A0A4Y9SIC7</accession>
<dbReference type="EMBL" id="SPVF01000080">
    <property type="protein sequence ID" value="TFW25023.1"/>
    <property type="molecule type" value="Genomic_DNA"/>
</dbReference>
<reference evidence="2 3" key="1">
    <citation type="submission" date="2019-03" db="EMBL/GenBank/DDBJ databases">
        <title>Draft Genome Sequence of Massilia arenosa sp. nov., a Novel Massilia Species Isolated from a Sandy-loam Maize Soil.</title>
        <authorList>
            <person name="Raths R."/>
            <person name="Peta V."/>
            <person name="Bucking H."/>
        </authorList>
    </citation>
    <scope>NUCLEOTIDE SEQUENCE [LARGE SCALE GENOMIC DNA]</scope>
    <source>
        <strain evidence="2 3">MC02</strain>
    </source>
</reference>